<dbReference type="EMBL" id="BQKI01000084">
    <property type="protein sequence ID" value="GJN32591.1"/>
    <property type="molecule type" value="Genomic_DNA"/>
</dbReference>
<dbReference type="Gene3D" id="3.20.20.80">
    <property type="entry name" value="Glycosidases"/>
    <property type="match status" value="1"/>
</dbReference>
<evidence type="ECO:0000256" key="2">
    <source>
        <dbReference type="ARBA" id="ARBA00022801"/>
    </source>
</evidence>
<dbReference type="SUPFAM" id="SSF51445">
    <property type="entry name" value="(Trans)glycosidases"/>
    <property type="match status" value="1"/>
</dbReference>
<dbReference type="PANTHER" id="PTHR32227">
    <property type="entry name" value="GLUCAN ENDO-1,3-BETA-GLUCOSIDASE BG1-RELATED-RELATED"/>
    <property type="match status" value="1"/>
</dbReference>
<dbReference type="Proteomes" id="UP001054889">
    <property type="component" value="Unassembled WGS sequence"/>
</dbReference>
<organism evidence="5 6">
    <name type="scientific">Eleusine coracana subsp. coracana</name>
    <dbReference type="NCBI Taxonomy" id="191504"/>
    <lineage>
        <taxon>Eukaryota</taxon>
        <taxon>Viridiplantae</taxon>
        <taxon>Streptophyta</taxon>
        <taxon>Embryophyta</taxon>
        <taxon>Tracheophyta</taxon>
        <taxon>Spermatophyta</taxon>
        <taxon>Magnoliopsida</taxon>
        <taxon>Liliopsida</taxon>
        <taxon>Poales</taxon>
        <taxon>Poaceae</taxon>
        <taxon>PACMAD clade</taxon>
        <taxon>Chloridoideae</taxon>
        <taxon>Cynodonteae</taxon>
        <taxon>Eleusininae</taxon>
        <taxon>Eleusine</taxon>
    </lineage>
</organism>
<keyword evidence="6" id="KW-1185">Reference proteome</keyword>
<accession>A0AAV5FCE2</accession>
<dbReference type="Pfam" id="PF00332">
    <property type="entry name" value="Glyco_hydro_17"/>
    <property type="match status" value="1"/>
</dbReference>
<evidence type="ECO:0008006" key="7">
    <source>
        <dbReference type="Google" id="ProtNLM"/>
    </source>
</evidence>
<name>A0AAV5FCE2_ELECO</name>
<evidence type="ECO:0000313" key="5">
    <source>
        <dbReference type="EMBL" id="GJN32591.1"/>
    </source>
</evidence>
<dbReference type="InterPro" id="IPR017853">
    <property type="entry name" value="GH"/>
</dbReference>
<evidence type="ECO:0000256" key="1">
    <source>
        <dbReference type="ARBA" id="ARBA00008773"/>
    </source>
</evidence>
<comment type="similarity">
    <text evidence="1 4">Belongs to the glycosyl hydrolase 17 family.</text>
</comment>
<dbReference type="GO" id="GO:0005975">
    <property type="term" value="P:carbohydrate metabolic process"/>
    <property type="evidence" value="ECO:0007669"/>
    <property type="project" value="InterPro"/>
</dbReference>
<dbReference type="AlphaFoldDB" id="A0AAV5FCE2"/>
<protein>
    <recommendedName>
        <fullName evidence="7">Glucan endo-1,3-beta-D-glucosidase</fullName>
    </recommendedName>
</protein>
<comment type="caution">
    <text evidence="5">The sequence shown here is derived from an EMBL/GenBank/DDBJ whole genome shotgun (WGS) entry which is preliminary data.</text>
</comment>
<evidence type="ECO:0000313" key="6">
    <source>
        <dbReference type="Proteomes" id="UP001054889"/>
    </source>
</evidence>
<dbReference type="InterPro" id="IPR044965">
    <property type="entry name" value="Glyco_hydro_17_plant"/>
</dbReference>
<evidence type="ECO:0000256" key="3">
    <source>
        <dbReference type="ARBA" id="ARBA00023295"/>
    </source>
</evidence>
<sequence length="130" mass="14418">MEARIGGQAATPVNAQAYNNNLINRMLSDNTATPHRPNADMDIYIFALFNKNQKGLGPNVVEQNFGLFYSNMTKVYEFAFHDGGGTTEESWCATNAAVGDARLKAVIDFTDRILPAAMEVLPRRKNTNFE</sequence>
<gene>
    <name evidence="5" type="primary">gb21105</name>
    <name evidence="5" type="ORF">PR202_gb21105</name>
</gene>
<dbReference type="InterPro" id="IPR000490">
    <property type="entry name" value="Glyco_hydro_17"/>
</dbReference>
<proteinExistence type="inferred from homology"/>
<keyword evidence="2" id="KW-0378">Hydrolase</keyword>
<reference evidence="5" key="2">
    <citation type="submission" date="2021-12" db="EMBL/GenBank/DDBJ databases">
        <title>Resequencing data analysis of finger millet.</title>
        <authorList>
            <person name="Hatakeyama M."/>
            <person name="Aluri S."/>
            <person name="Balachadran M.T."/>
            <person name="Sivarajan S.R."/>
            <person name="Poveda L."/>
            <person name="Shimizu-Inatsugi R."/>
            <person name="Schlapbach R."/>
            <person name="Sreeman S.M."/>
            <person name="Shimizu K.K."/>
        </authorList>
    </citation>
    <scope>NUCLEOTIDE SEQUENCE</scope>
</reference>
<keyword evidence="3" id="KW-0326">Glycosidase</keyword>
<evidence type="ECO:0000256" key="4">
    <source>
        <dbReference type="RuleBase" id="RU004335"/>
    </source>
</evidence>
<dbReference type="GO" id="GO:0004553">
    <property type="term" value="F:hydrolase activity, hydrolyzing O-glycosyl compounds"/>
    <property type="evidence" value="ECO:0007669"/>
    <property type="project" value="InterPro"/>
</dbReference>
<reference evidence="5" key="1">
    <citation type="journal article" date="2018" name="DNA Res.">
        <title>Multiple hybrid de novo genome assembly of finger millet, an orphan allotetraploid crop.</title>
        <authorList>
            <person name="Hatakeyama M."/>
            <person name="Aluri S."/>
            <person name="Balachadran M.T."/>
            <person name="Sivarajan S.R."/>
            <person name="Patrignani A."/>
            <person name="Gruter S."/>
            <person name="Poveda L."/>
            <person name="Shimizu-Inatsugi R."/>
            <person name="Baeten J."/>
            <person name="Francoijs K.J."/>
            <person name="Nataraja K.N."/>
            <person name="Reddy Y.A.N."/>
            <person name="Phadnis S."/>
            <person name="Ravikumar R.L."/>
            <person name="Schlapbach R."/>
            <person name="Sreeman S.M."/>
            <person name="Shimizu K.K."/>
        </authorList>
    </citation>
    <scope>NUCLEOTIDE SEQUENCE</scope>
</reference>